<evidence type="ECO:0000313" key="2">
    <source>
        <dbReference type="Proteomes" id="UP000250235"/>
    </source>
</evidence>
<proteinExistence type="predicted"/>
<dbReference type="Proteomes" id="UP000250235">
    <property type="component" value="Unassembled WGS sequence"/>
</dbReference>
<accession>A0A2Z7BV65</accession>
<organism evidence="1 2">
    <name type="scientific">Dorcoceras hygrometricum</name>
    <dbReference type="NCBI Taxonomy" id="472368"/>
    <lineage>
        <taxon>Eukaryota</taxon>
        <taxon>Viridiplantae</taxon>
        <taxon>Streptophyta</taxon>
        <taxon>Embryophyta</taxon>
        <taxon>Tracheophyta</taxon>
        <taxon>Spermatophyta</taxon>
        <taxon>Magnoliopsida</taxon>
        <taxon>eudicotyledons</taxon>
        <taxon>Gunneridae</taxon>
        <taxon>Pentapetalae</taxon>
        <taxon>asterids</taxon>
        <taxon>lamiids</taxon>
        <taxon>Lamiales</taxon>
        <taxon>Gesneriaceae</taxon>
        <taxon>Didymocarpoideae</taxon>
        <taxon>Trichosporeae</taxon>
        <taxon>Loxocarpinae</taxon>
        <taxon>Dorcoceras</taxon>
    </lineage>
</organism>
<gene>
    <name evidence="1" type="ORF">F511_33199</name>
</gene>
<protein>
    <submittedName>
        <fullName evidence="1">Uncharacterized protein</fullName>
    </submittedName>
</protein>
<dbReference type="EMBL" id="KV003974">
    <property type="protein sequence ID" value="KZV35945.1"/>
    <property type="molecule type" value="Genomic_DNA"/>
</dbReference>
<dbReference type="AlphaFoldDB" id="A0A2Z7BV65"/>
<keyword evidence="2" id="KW-1185">Reference proteome</keyword>
<evidence type="ECO:0000313" key="1">
    <source>
        <dbReference type="EMBL" id="KZV35945.1"/>
    </source>
</evidence>
<reference evidence="1 2" key="1">
    <citation type="journal article" date="2015" name="Proc. Natl. Acad. Sci. U.S.A.">
        <title>The resurrection genome of Boea hygrometrica: A blueprint for survival of dehydration.</title>
        <authorList>
            <person name="Xiao L."/>
            <person name="Yang G."/>
            <person name="Zhang L."/>
            <person name="Yang X."/>
            <person name="Zhao S."/>
            <person name="Ji Z."/>
            <person name="Zhou Q."/>
            <person name="Hu M."/>
            <person name="Wang Y."/>
            <person name="Chen M."/>
            <person name="Xu Y."/>
            <person name="Jin H."/>
            <person name="Xiao X."/>
            <person name="Hu G."/>
            <person name="Bao F."/>
            <person name="Hu Y."/>
            <person name="Wan P."/>
            <person name="Li L."/>
            <person name="Deng X."/>
            <person name="Kuang T."/>
            <person name="Xiang C."/>
            <person name="Zhu J.K."/>
            <person name="Oliver M.J."/>
            <person name="He Y."/>
        </authorList>
    </citation>
    <scope>NUCLEOTIDE SEQUENCE [LARGE SCALE GENOMIC DNA]</scope>
    <source>
        <strain evidence="2">cv. XS01</strain>
    </source>
</reference>
<name>A0A2Z7BV65_9LAMI</name>
<sequence length="308" mass="34354">MLRLVPAGGIACVCLLVVQQKQMSTRVNIPVARRGNVVVSLLRLGVQLRVIFSTVACCWYFTRANDWMTSVERRRLRCEGARQYRTLISLLGSLATMRRVVNYHSSCARQQQVELFDASGNPGSTAGHGFNPAGGAPGGCEGERQYRTLISLLGSLATMRRVVNYHSSWARQQQVELFDASVKAGISCKTSPVTSDYVEQRLIEFDPVNFPGILTTRSQLLYLKQSKNRAKRGPSAITDRWFSDTTDQLVTTPMIALYLSGTTHLSAGHNVALSRVLNRSKAQYLCMNAMKFKSDFNMHIIRKQDISI</sequence>